<reference evidence="1" key="1">
    <citation type="journal article" date="2023" name="Insect Mol. Biol.">
        <title>Genome sequencing provides insights into the evolution of gene families encoding plant cell wall-degrading enzymes in longhorned beetles.</title>
        <authorList>
            <person name="Shin N.R."/>
            <person name="Okamura Y."/>
            <person name="Kirsch R."/>
            <person name="Pauchet Y."/>
        </authorList>
    </citation>
    <scope>NUCLEOTIDE SEQUENCE</scope>
    <source>
        <strain evidence="1">AMC_N1</strain>
    </source>
</reference>
<dbReference type="NCBIfam" id="TIGR01685">
    <property type="entry name" value="MDP-1"/>
    <property type="match status" value="1"/>
</dbReference>
<dbReference type="PANTHER" id="PTHR17901">
    <property type="entry name" value="MAGNESIUM-DEPENDENT PHOSPHATASE 1 MDP1"/>
    <property type="match status" value="1"/>
</dbReference>
<dbReference type="Gene3D" id="3.40.50.1000">
    <property type="entry name" value="HAD superfamily/HAD-like"/>
    <property type="match status" value="1"/>
</dbReference>
<accession>A0AAV8Z7G0</accession>
<dbReference type="EMBL" id="JAPWTK010000013">
    <property type="protein sequence ID" value="KAJ8959454.1"/>
    <property type="molecule type" value="Genomic_DNA"/>
</dbReference>
<dbReference type="PANTHER" id="PTHR17901:SF14">
    <property type="entry name" value="MAGNESIUM-DEPENDENT PHOSPHATASE 1"/>
    <property type="match status" value="1"/>
</dbReference>
<comment type="caution">
    <text evidence="1">The sequence shown here is derived from an EMBL/GenBank/DDBJ whole genome shotgun (WGS) entry which is preliminary data.</text>
</comment>
<dbReference type="Pfam" id="PF12689">
    <property type="entry name" value="Acid_PPase"/>
    <property type="match status" value="1"/>
</dbReference>
<dbReference type="SUPFAM" id="SSF56784">
    <property type="entry name" value="HAD-like"/>
    <property type="match status" value="1"/>
</dbReference>
<protein>
    <recommendedName>
        <fullName evidence="3">Magnesium-dependent phosphatase 1</fullName>
    </recommendedName>
</protein>
<proteinExistence type="predicted"/>
<dbReference type="InterPro" id="IPR023214">
    <property type="entry name" value="HAD_sf"/>
</dbReference>
<name>A0AAV8Z7G0_9CUCU</name>
<gene>
    <name evidence="1" type="ORF">NQ318_022147</name>
</gene>
<evidence type="ECO:0000313" key="2">
    <source>
        <dbReference type="Proteomes" id="UP001162162"/>
    </source>
</evidence>
<evidence type="ECO:0000313" key="1">
    <source>
        <dbReference type="EMBL" id="KAJ8959454.1"/>
    </source>
</evidence>
<dbReference type="NCBIfam" id="TIGR01681">
    <property type="entry name" value="HAD-SF-IIIC"/>
    <property type="match status" value="1"/>
</dbReference>
<evidence type="ECO:0008006" key="3">
    <source>
        <dbReference type="Google" id="ProtNLM"/>
    </source>
</evidence>
<dbReference type="InterPro" id="IPR035679">
    <property type="entry name" value="MDP-1_euk"/>
</dbReference>
<dbReference type="AlphaFoldDB" id="A0AAV8Z7G0"/>
<dbReference type="GO" id="GO:0003993">
    <property type="term" value="F:acid phosphatase activity"/>
    <property type="evidence" value="ECO:0007669"/>
    <property type="project" value="TreeGrafter"/>
</dbReference>
<organism evidence="1 2">
    <name type="scientific">Aromia moschata</name>
    <dbReference type="NCBI Taxonomy" id="1265417"/>
    <lineage>
        <taxon>Eukaryota</taxon>
        <taxon>Metazoa</taxon>
        <taxon>Ecdysozoa</taxon>
        <taxon>Arthropoda</taxon>
        <taxon>Hexapoda</taxon>
        <taxon>Insecta</taxon>
        <taxon>Pterygota</taxon>
        <taxon>Neoptera</taxon>
        <taxon>Endopterygota</taxon>
        <taxon>Coleoptera</taxon>
        <taxon>Polyphaga</taxon>
        <taxon>Cucujiformia</taxon>
        <taxon>Chrysomeloidea</taxon>
        <taxon>Cerambycidae</taxon>
        <taxon>Cerambycinae</taxon>
        <taxon>Callichromatini</taxon>
        <taxon>Aromia</taxon>
    </lineage>
</organism>
<dbReference type="InterPro" id="IPR010036">
    <property type="entry name" value="MDP_1_eu_arc"/>
</dbReference>
<sequence length="158" mass="18360">MELKCSFSDYTLWPFWVDTHVYPPFKKKSGGTITDSYGIDVTCYPEVPEVLKTLHDEGYTLAVASRTWEIKGAKQLVELFSWNKYFTYKEIFPGSKTTHFNNIKKQSGVDFKEMMFFDDEQRNVHDISRMGVVSVFVTDGVSRKVVEDGLNIFSKERR</sequence>
<dbReference type="InterPro" id="IPR036412">
    <property type="entry name" value="HAD-like_sf"/>
</dbReference>
<dbReference type="CDD" id="cd07501">
    <property type="entry name" value="HAD_MDP-1_like"/>
    <property type="match status" value="1"/>
</dbReference>
<dbReference type="InterPro" id="IPR010033">
    <property type="entry name" value="HAD_SF_ppase_IIIC"/>
</dbReference>
<keyword evidence="2" id="KW-1185">Reference proteome</keyword>
<dbReference type="Proteomes" id="UP001162162">
    <property type="component" value="Unassembled WGS sequence"/>
</dbReference>